<dbReference type="STRING" id="945553.A0A0D2PG24"/>
<keyword evidence="2" id="KW-0472">Membrane</keyword>
<reference evidence="4" key="1">
    <citation type="submission" date="2014-04" db="EMBL/GenBank/DDBJ databases">
        <title>Evolutionary Origins and Diversification of the Mycorrhizal Mutualists.</title>
        <authorList>
            <consortium name="DOE Joint Genome Institute"/>
            <consortium name="Mycorrhizal Genomics Consortium"/>
            <person name="Kohler A."/>
            <person name="Kuo A."/>
            <person name="Nagy L.G."/>
            <person name="Floudas D."/>
            <person name="Copeland A."/>
            <person name="Barry K.W."/>
            <person name="Cichocki N."/>
            <person name="Veneault-Fourrey C."/>
            <person name="LaButti K."/>
            <person name="Lindquist E.A."/>
            <person name="Lipzen A."/>
            <person name="Lundell T."/>
            <person name="Morin E."/>
            <person name="Murat C."/>
            <person name="Riley R."/>
            <person name="Ohm R."/>
            <person name="Sun H."/>
            <person name="Tunlid A."/>
            <person name="Henrissat B."/>
            <person name="Grigoriev I.V."/>
            <person name="Hibbett D.S."/>
            <person name="Martin F."/>
        </authorList>
    </citation>
    <scope>NUCLEOTIDE SEQUENCE [LARGE SCALE GENOMIC DNA]</scope>
    <source>
        <strain evidence="4">FD-334 SS-4</strain>
    </source>
</reference>
<name>A0A0D2PG24_HYPSF</name>
<evidence type="ECO:0000256" key="1">
    <source>
        <dbReference type="SAM" id="MobiDB-lite"/>
    </source>
</evidence>
<keyword evidence="4" id="KW-1185">Reference proteome</keyword>
<evidence type="ECO:0000313" key="3">
    <source>
        <dbReference type="EMBL" id="KJA29689.1"/>
    </source>
</evidence>
<feature type="region of interest" description="Disordered" evidence="1">
    <location>
        <begin position="1"/>
        <end position="38"/>
    </location>
</feature>
<dbReference type="PANTHER" id="PTHR12459">
    <property type="entry name" value="TRANSMEMBRANE PROTEIN 135-RELATED"/>
    <property type="match status" value="1"/>
</dbReference>
<dbReference type="OMA" id="CCGQIMY"/>
<protein>
    <recommendedName>
        <fullName evidence="5">Transmembrane protein 135 N-terminal domain-containing protein</fullName>
    </recommendedName>
</protein>
<feature type="transmembrane region" description="Helical" evidence="2">
    <location>
        <begin position="501"/>
        <end position="518"/>
    </location>
</feature>
<gene>
    <name evidence="3" type="ORF">HYPSUDRAFT_31656</name>
</gene>
<dbReference type="AlphaFoldDB" id="A0A0D2PG24"/>
<dbReference type="InterPro" id="IPR026749">
    <property type="entry name" value="Tmem135"/>
</dbReference>
<dbReference type="EMBL" id="KN817518">
    <property type="protein sequence ID" value="KJA29689.1"/>
    <property type="molecule type" value="Genomic_DNA"/>
</dbReference>
<sequence>MADHAAPSVSGASGRTARFSPANSTPPTPGERADADGMLVPPNLKRAMASFENLVAMANHQERLKEARKMVWRDRGQPVIELDTFEACLAHAMSGGFRSATLAFNIRACINLVLALIRIHRVPRDYRTAMIRRAVFGADTFRFAAMLGTFTSLYKFIINTLPILIPAISPRHIVPGSSALDDEDSEDALDIESQSTLEIPIERRKARLSLSKHAQMVLVRKHTRRWHAALAGAVAGGLAIIWEKRNRRGVIAQQMFVRGLQGSYNAFTTKRGLSVPNGDVLVFSIACGQILYGFLLRPDTLPRSYNSWISQASKVPPAAIRMNHDIVRTGLFDLKDVDQLISRPDITSWNKADLLSLRSHLLSPPLPVDGIEPYIARYGSCSAVHPALTSCASVPLDRFFAVFKWMLPIYSALHFIPAVLFKRKAFMEDPAKILFKATVGSMRSSAFLGVFVVIYQSMYCYKHKLHKLLTLLRTGALPASLLTLPLTKIPQWVTDLLISKFSFWLPGFAAGLSLFVEAKRRRGELAMYVLPKGLESMWVMARGKGLVFRTGKWGETLLTALGMAMVMSTYQNDPQHLSGLVRRILYQFIGPN</sequence>
<feature type="transmembrane region" description="Helical" evidence="2">
    <location>
        <begin position="433"/>
        <end position="455"/>
    </location>
</feature>
<evidence type="ECO:0000256" key="2">
    <source>
        <dbReference type="SAM" id="Phobius"/>
    </source>
</evidence>
<organism evidence="3 4">
    <name type="scientific">Hypholoma sublateritium (strain FD-334 SS-4)</name>
    <dbReference type="NCBI Taxonomy" id="945553"/>
    <lineage>
        <taxon>Eukaryota</taxon>
        <taxon>Fungi</taxon>
        <taxon>Dikarya</taxon>
        <taxon>Basidiomycota</taxon>
        <taxon>Agaricomycotina</taxon>
        <taxon>Agaricomycetes</taxon>
        <taxon>Agaricomycetidae</taxon>
        <taxon>Agaricales</taxon>
        <taxon>Agaricineae</taxon>
        <taxon>Strophariaceae</taxon>
        <taxon>Hypholoma</taxon>
    </lineage>
</organism>
<keyword evidence="2" id="KW-0812">Transmembrane</keyword>
<dbReference type="PANTHER" id="PTHR12459:SF6">
    <property type="entry name" value="GB|AAD46013.1"/>
    <property type="match status" value="1"/>
</dbReference>
<keyword evidence="2" id="KW-1133">Transmembrane helix</keyword>
<dbReference type="Proteomes" id="UP000054270">
    <property type="component" value="Unassembled WGS sequence"/>
</dbReference>
<accession>A0A0D2PG24</accession>
<feature type="transmembrane region" description="Helical" evidence="2">
    <location>
        <begin position="399"/>
        <end position="421"/>
    </location>
</feature>
<evidence type="ECO:0000313" key="4">
    <source>
        <dbReference type="Proteomes" id="UP000054270"/>
    </source>
</evidence>
<evidence type="ECO:0008006" key="5">
    <source>
        <dbReference type="Google" id="ProtNLM"/>
    </source>
</evidence>
<proteinExistence type="predicted"/>
<dbReference type="OrthoDB" id="291792at2759"/>